<dbReference type="InterPro" id="IPR051822">
    <property type="entry name" value="Glycosyl_Hydrolase_84"/>
</dbReference>
<reference evidence="2 3" key="1">
    <citation type="submission" date="2018-01" db="EMBL/GenBank/DDBJ databases">
        <title>Comparison of the Chinese Bamboo Partridge and Red Junglefowl genome sequences highlights the importance of demography in genome evolution.</title>
        <authorList>
            <person name="Tiley G.P."/>
            <person name="Kimball R.T."/>
            <person name="Braun E.L."/>
            <person name="Burleigh J.G."/>
        </authorList>
    </citation>
    <scope>NUCLEOTIDE SEQUENCE [LARGE SCALE GENOMIC DNA]</scope>
    <source>
        <strain evidence="2">RTK389</strain>
        <tissue evidence="2">Blood</tissue>
    </source>
</reference>
<dbReference type="EMBL" id="PPHD01083353">
    <property type="protein sequence ID" value="POI20437.1"/>
    <property type="molecule type" value="Genomic_DNA"/>
</dbReference>
<dbReference type="Pfam" id="PF07555">
    <property type="entry name" value="NAGidase"/>
    <property type="match status" value="1"/>
</dbReference>
<evidence type="ECO:0000313" key="3">
    <source>
        <dbReference type="Proteomes" id="UP000237246"/>
    </source>
</evidence>
<comment type="caution">
    <text evidence="2">The sequence shown here is derived from an EMBL/GenBank/DDBJ whole genome shotgun (WGS) entry which is preliminary data.</text>
</comment>
<dbReference type="PANTHER" id="PTHR13170">
    <property type="entry name" value="O-GLCNACASE"/>
    <property type="match status" value="1"/>
</dbReference>
<keyword evidence="3" id="KW-1185">Reference proteome</keyword>
<gene>
    <name evidence="2" type="ORF">CIB84_015814</name>
</gene>
<protein>
    <recommendedName>
        <fullName evidence="1">GH84 domain-containing protein</fullName>
    </recommendedName>
</protein>
<dbReference type="Gene3D" id="3.20.20.80">
    <property type="entry name" value="Glycosidases"/>
    <property type="match status" value="1"/>
</dbReference>
<dbReference type="InterPro" id="IPR011496">
    <property type="entry name" value="O-GlcNAcase_cat"/>
</dbReference>
<dbReference type="GO" id="GO:0016231">
    <property type="term" value="F:beta-N-acetylglucosaminidase activity"/>
    <property type="evidence" value="ECO:0007669"/>
    <property type="project" value="TreeGrafter"/>
</dbReference>
<organism evidence="2 3">
    <name type="scientific">Bambusicola thoracicus</name>
    <name type="common">Chinese bamboo-partridge</name>
    <name type="synonym">Perdix thoracica</name>
    <dbReference type="NCBI Taxonomy" id="9083"/>
    <lineage>
        <taxon>Eukaryota</taxon>
        <taxon>Metazoa</taxon>
        <taxon>Chordata</taxon>
        <taxon>Craniata</taxon>
        <taxon>Vertebrata</taxon>
        <taxon>Euteleostomi</taxon>
        <taxon>Archelosauria</taxon>
        <taxon>Archosauria</taxon>
        <taxon>Dinosauria</taxon>
        <taxon>Saurischia</taxon>
        <taxon>Theropoda</taxon>
        <taxon>Coelurosauria</taxon>
        <taxon>Aves</taxon>
        <taxon>Neognathae</taxon>
        <taxon>Galloanserae</taxon>
        <taxon>Galliformes</taxon>
        <taxon>Phasianidae</taxon>
        <taxon>Perdicinae</taxon>
        <taxon>Bambusicola</taxon>
    </lineage>
</organism>
<dbReference type="GO" id="GO:0009100">
    <property type="term" value="P:glycoprotein metabolic process"/>
    <property type="evidence" value="ECO:0007669"/>
    <property type="project" value="TreeGrafter"/>
</dbReference>
<proteinExistence type="predicted"/>
<name>A0A2P4S8K2_BAMTH</name>
<dbReference type="Gene3D" id="1.20.58.240">
    <property type="entry name" value="STAT, domain 1"/>
    <property type="match status" value="1"/>
</dbReference>
<dbReference type="Proteomes" id="UP000237246">
    <property type="component" value="Unassembled WGS sequence"/>
</dbReference>
<dbReference type="PANTHER" id="PTHR13170:SF23">
    <property type="entry name" value="PROTEIN O-GLCNACASE-LIKE"/>
    <property type="match status" value="1"/>
</dbReference>
<dbReference type="SUPFAM" id="SSF51445">
    <property type="entry name" value="(Trans)glycosidases"/>
    <property type="match status" value="1"/>
</dbReference>
<dbReference type="AlphaFoldDB" id="A0A2P4S8K2"/>
<sequence>MCRADRDVFPSLAQAQASVANETYRELGLPPTFLFCPTEYCSSLCSPSPAKSRYLQTLGQELLPEIGVIWTGPKVVSQELSVALVEEVEHVLQHRLLIWDNLFANDYDCRRVFLGPYTGRAPGLVPRLCGLLLNPNCELQANFIPIHTLGSWFRSELQGCTHTNSTGTDASAELGDSLGLQEGYSPQKALELALLDWVAEIKQQVLEAEEGRSDSSAPLTMEEARMLVELFYLPYHHGPQAQQLLEDLQWLRANSPSMGVPTRSPNSCVVAEWRSRARSFQQLCAQMCCLHSRFVRSAGQALLYDLHPYLWDIRNLLLAASAFVLWLGT</sequence>
<dbReference type="PROSITE" id="PS52009">
    <property type="entry name" value="GH84"/>
    <property type="match status" value="1"/>
</dbReference>
<dbReference type="InterPro" id="IPR017853">
    <property type="entry name" value="GH"/>
</dbReference>
<dbReference type="OrthoDB" id="9975416at2759"/>
<evidence type="ECO:0000259" key="1">
    <source>
        <dbReference type="PROSITE" id="PS52009"/>
    </source>
</evidence>
<evidence type="ECO:0000313" key="2">
    <source>
        <dbReference type="EMBL" id="POI20437.1"/>
    </source>
</evidence>
<accession>A0A2P4S8K2</accession>
<feature type="domain" description="GH84" evidence="1">
    <location>
        <begin position="1"/>
        <end position="157"/>
    </location>
</feature>